<dbReference type="GO" id="GO:1990904">
    <property type="term" value="C:ribonucleoprotein complex"/>
    <property type="evidence" value="ECO:0007669"/>
    <property type="project" value="UniProtKB-KW"/>
</dbReference>
<dbReference type="SUPFAM" id="SSF54189">
    <property type="entry name" value="Ribosomal proteins S24e, L23 and L15e"/>
    <property type="match status" value="1"/>
</dbReference>
<accession>A0A1D2QTJ6</accession>
<proteinExistence type="inferred from homology"/>
<dbReference type="PANTHER" id="PTHR11620">
    <property type="entry name" value="60S RIBOSOMAL PROTEIN L23A"/>
    <property type="match status" value="1"/>
</dbReference>
<dbReference type="AlphaFoldDB" id="A0A1D2QTJ6"/>
<keyword evidence="3 6" id="KW-0694">RNA-binding</keyword>
<evidence type="ECO:0000256" key="6">
    <source>
        <dbReference type="HAMAP-Rule" id="MF_01369"/>
    </source>
</evidence>
<dbReference type="NCBIfam" id="NF004359">
    <property type="entry name" value="PRK05738.1-3"/>
    <property type="match status" value="1"/>
</dbReference>
<evidence type="ECO:0000256" key="1">
    <source>
        <dbReference type="ARBA" id="ARBA00006700"/>
    </source>
</evidence>
<dbReference type="GO" id="GO:0003735">
    <property type="term" value="F:structural constituent of ribosome"/>
    <property type="evidence" value="ECO:0007669"/>
    <property type="project" value="InterPro"/>
</dbReference>
<evidence type="ECO:0000256" key="4">
    <source>
        <dbReference type="ARBA" id="ARBA00022980"/>
    </source>
</evidence>
<dbReference type="Proteomes" id="UP000242502">
    <property type="component" value="Unassembled WGS sequence"/>
</dbReference>
<dbReference type="NCBIfam" id="NF004366">
    <property type="entry name" value="PRK05738.3-2"/>
    <property type="match status" value="1"/>
</dbReference>
<evidence type="ECO:0000256" key="5">
    <source>
        <dbReference type="ARBA" id="ARBA00023274"/>
    </source>
</evidence>
<organism evidence="7 8">
    <name type="scientific">Candidatus Endobugula sertula</name>
    <name type="common">Bugula neritina bacterial symbiont</name>
    <dbReference type="NCBI Taxonomy" id="62101"/>
    <lineage>
        <taxon>Bacteria</taxon>
        <taxon>Pseudomonadati</taxon>
        <taxon>Pseudomonadota</taxon>
        <taxon>Gammaproteobacteria</taxon>
        <taxon>Cellvibrionales</taxon>
        <taxon>Cellvibrionaceae</taxon>
        <taxon>Candidatus Endobugula</taxon>
    </lineage>
</organism>
<dbReference type="EMBL" id="MDLC01000003">
    <property type="protein sequence ID" value="ODS24911.1"/>
    <property type="molecule type" value="Genomic_DNA"/>
</dbReference>
<comment type="function">
    <text evidence="6">One of the early assembly proteins it binds 23S rRNA. One of the proteins that surrounds the polypeptide exit tunnel on the outside of the ribosome. Forms the main docking site for trigger factor binding to the ribosome.</text>
</comment>
<dbReference type="Gene3D" id="3.30.70.330">
    <property type="match status" value="1"/>
</dbReference>
<evidence type="ECO:0000313" key="7">
    <source>
        <dbReference type="EMBL" id="ODS24911.1"/>
    </source>
</evidence>
<dbReference type="GO" id="GO:0019843">
    <property type="term" value="F:rRNA binding"/>
    <property type="evidence" value="ECO:0007669"/>
    <property type="project" value="UniProtKB-UniRule"/>
</dbReference>
<comment type="similarity">
    <text evidence="1 6">Belongs to the universal ribosomal protein uL23 family.</text>
</comment>
<dbReference type="FunFam" id="3.30.70.330:FF:000001">
    <property type="entry name" value="50S ribosomal protein L23"/>
    <property type="match status" value="1"/>
</dbReference>
<comment type="subunit">
    <text evidence="6">Part of the 50S ribosomal subunit. Contacts protein L29, and trigger factor when it is bound to the ribosome.</text>
</comment>
<keyword evidence="5 6" id="KW-0687">Ribonucleoprotein</keyword>
<evidence type="ECO:0000256" key="3">
    <source>
        <dbReference type="ARBA" id="ARBA00022884"/>
    </source>
</evidence>
<reference evidence="7 8" key="1">
    <citation type="journal article" date="2016" name="Appl. Environ. Microbiol.">
        <title>Lack of Overt Genome Reduction in the Bryostatin-Producing Bryozoan Symbiont "Candidatus Endobugula sertula".</title>
        <authorList>
            <person name="Miller I.J."/>
            <person name="Vanee N."/>
            <person name="Fong S.S."/>
            <person name="Lim-Fong G.E."/>
            <person name="Kwan J.C."/>
        </authorList>
    </citation>
    <scope>NUCLEOTIDE SEQUENCE [LARGE SCALE GENOMIC DNA]</scope>
    <source>
        <strain evidence="7">AB1-4</strain>
    </source>
</reference>
<dbReference type="Pfam" id="PF00276">
    <property type="entry name" value="Ribosomal_L23"/>
    <property type="match status" value="1"/>
</dbReference>
<evidence type="ECO:0000313" key="8">
    <source>
        <dbReference type="Proteomes" id="UP000242502"/>
    </source>
</evidence>
<dbReference type="GO" id="GO:0006412">
    <property type="term" value="P:translation"/>
    <property type="evidence" value="ECO:0007669"/>
    <property type="project" value="UniProtKB-UniRule"/>
</dbReference>
<evidence type="ECO:0000256" key="2">
    <source>
        <dbReference type="ARBA" id="ARBA00022730"/>
    </source>
</evidence>
<dbReference type="GO" id="GO:0005840">
    <property type="term" value="C:ribosome"/>
    <property type="evidence" value="ECO:0007669"/>
    <property type="project" value="UniProtKB-KW"/>
</dbReference>
<dbReference type="NCBIfam" id="NF004363">
    <property type="entry name" value="PRK05738.2-4"/>
    <property type="match status" value="1"/>
</dbReference>
<comment type="caution">
    <text evidence="7">The sequence shown here is derived from an EMBL/GenBank/DDBJ whole genome shotgun (WGS) entry which is preliminary data.</text>
</comment>
<sequence length="103" mass="11489">MSQVNLSQERMYKVLLAPVISEKASMVAGTSNQVVFKVATDAKKLEVKTAVEKLFNVTVENVTTLNIKGKTKRTRHGLGCRSDWKKAYVRLAEGQDIDFETAE</sequence>
<dbReference type="HAMAP" id="MF_01369_B">
    <property type="entry name" value="Ribosomal_uL23_B"/>
    <property type="match status" value="1"/>
</dbReference>
<dbReference type="STRING" id="62101.AB835_01210"/>
<gene>
    <name evidence="6" type="primary">rplW</name>
    <name evidence="7" type="ORF">AB835_01210</name>
</gene>
<protein>
    <recommendedName>
        <fullName evidence="6">Large ribosomal subunit protein uL23</fullName>
    </recommendedName>
</protein>
<keyword evidence="2 6" id="KW-0699">rRNA-binding</keyword>
<keyword evidence="4 6" id="KW-0689">Ribosomal protein</keyword>
<dbReference type="InterPro" id="IPR013025">
    <property type="entry name" value="Ribosomal_uL23-like"/>
</dbReference>
<dbReference type="InterPro" id="IPR012678">
    <property type="entry name" value="Ribosomal_uL23/eL15/eS24_sf"/>
</dbReference>
<dbReference type="InterPro" id="IPR012677">
    <property type="entry name" value="Nucleotide-bd_a/b_plait_sf"/>
</dbReference>
<name>A0A1D2QTJ6_9GAMM</name>